<sequence length="166" mass="17956">MFAKLISSIIALCSLMILFSYSADAQVGPQIFSPANNATVNPGEKTPIQFAYQNMGTGVCQVNIALWEDASAKVKIQDVVTNYTLAPGNSSGAQIAFTMNGTYDWYVPHGMNFTFYLTVTEATDTELGNFSLQSFPIMLHPSAAWAVLPNLAFVLTLIAGLVTFQL</sequence>
<dbReference type="OrthoDB" id="2278235at2759"/>
<keyword evidence="1" id="KW-1133">Transmembrane helix</keyword>
<evidence type="ECO:0000313" key="4">
    <source>
        <dbReference type="Proteomes" id="UP000078561"/>
    </source>
</evidence>
<evidence type="ECO:0000256" key="1">
    <source>
        <dbReference type="SAM" id="Phobius"/>
    </source>
</evidence>
<keyword evidence="2" id="KW-0732">Signal</keyword>
<dbReference type="InParanoid" id="A0A168NFC5"/>
<reference evidence="3" key="1">
    <citation type="submission" date="2016-04" db="EMBL/GenBank/DDBJ databases">
        <authorList>
            <person name="Evans L.H."/>
            <person name="Alamgir A."/>
            <person name="Owens N."/>
            <person name="Weber N.D."/>
            <person name="Virtaneva K."/>
            <person name="Barbian K."/>
            <person name="Babar A."/>
            <person name="Rosenke K."/>
        </authorList>
    </citation>
    <scope>NUCLEOTIDE SEQUENCE [LARGE SCALE GENOMIC DNA]</scope>
    <source>
        <strain evidence="3">CBS 101.48</strain>
    </source>
</reference>
<organism evidence="3">
    <name type="scientific">Absidia glauca</name>
    <name type="common">Pin mould</name>
    <dbReference type="NCBI Taxonomy" id="4829"/>
    <lineage>
        <taxon>Eukaryota</taxon>
        <taxon>Fungi</taxon>
        <taxon>Fungi incertae sedis</taxon>
        <taxon>Mucoromycota</taxon>
        <taxon>Mucoromycotina</taxon>
        <taxon>Mucoromycetes</taxon>
        <taxon>Mucorales</taxon>
        <taxon>Cunninghamellaceae</taxon>
        <taxon>Absidia</taxon>
    </lineage>
</organism>
<evidence type="ECO:0000256" key="2">
    <source>
        <dbReference type="SAM" id="SignalP"/>
    </source>
</evidence>
<keyword evidence="1" id="KW-0812">Transmembrane</keyword>
<protein>
    <submittedName>
        <fullName evidence="3">Uncharacterized protein</fullName>
    </submittedName>
</protein>
<dbReference type="Proteomes" id="UP000078561">
    <property type="component" value="Unassembled WGS sequence"/>
</dbReference>
<dbReference type="EMBL" id="LT553217">
    <property type="protein sequence ID" value="SAM00437.1"/>
    <property type="molecule type" value="Genomic_DNA"/>
</dbReference>
<dbReference type="AlphaFoldDB" id="A0A168NFC5"/>
<dbReference type="OMA" id="YQNMGTG"/>
<name>A0A168NFC5_ABSGL</name>
<gene>
    <name evidence="3" type="primary">ABSGL_06125.1 scaffold 7701</name>
</gene>
<evidence type="ECO:0000313" key="3">
    <source>
        <dbReference type="EMBL" id="SAM00437.1"/>
    </source>
</evidence>
<keyword evidence="4" id="KW-1185">Reference proteome</keyword>
<keyword evidence="1" id="KW-0472">Membrane</keyword>
<feature type="chain" id="PRO_5007899268" evidence="2">
    <location>
        <begin position="26"/>
        <end position="166"/>
    </location>
</feature>
<feature type="signal peptide" evidence="2">
    <location>
        <begin position="1"/>
        <end position="25"/>
    </location>
</feature>
<proteinExistence type="predicted"/>
<accession>A0A168NFC5</accession>
<feature type="transmembrane region" description="Helical" evidence="1">
    <location>
        <begin position="143"/>
        <end position="164"/>
    </location>
</feature>